<feature type="region of interest" description="Disordered" evidence="7">
    <location>
        <begin position="14"/>
        <end position="46"/>
    </location>
</feature>
<evidence type="ECO:0000313" key="10">
    <source>
        <dbReference type="EMBL" id="WJZ88035.1"/>
    </source>
</evidence>
<evidence type="ECO:0000256" key="7">
    <source>
        <dbReference type="SAM" id="MobiDB-lite"/>
    </source>
</evidence>
<comment type="subcellular location">
    <subcellularLocation>
        <location evidence="1">Membrane</location>
        <topology evidence="1">Multi-pass membrane protein</topology>
    </subcellularLocation>
</comment>
<sequence>MACFNTSKEAGIGPLSWVPRDREVPRDKEVTRDREDKGSSGSNSISTLKKVGETHLIVTALVATVTFAAGFTLPGGYNENDGLATLGKKEAFKAFVVADTLAMVSSVSAAFVYFFMAGYEKEELLHKHLPWGFFLTMFGMGAMVVAFMTGMYAVLPPEDGSRAEIGCMDDTLYKAAAEGHANEDKHFSSLRRAGETYLIVAALIATVTFAAGFTLPGGYRDQESIFQSICCVRYHSDDPLSRCCMVLFSYGNGLSFGWESAGGSIHDWVVCCTTTFLWTPNSRFLLCHLLLQLFPCWLCCNLKEGD</sequence>
<keyword evidence="4 8" id="KW-1133">Transmembrane helix</keyword>
<feature type="transmembrane region" description="Helical" evidence="8">
    <location>
        <begin position="94"/>
        <end position="119"/>
    </location>
</feature>
<keyword evidence="2 8" id="KW-0812">Transmembrane</keyword>
<feature type="domain" description="PGG" evidence="9">
    <location>
        <begin position="190"/>
        <end position="223"/>
    </location>
</feature>
<keyword evidence="6 8" id="KW-0472">Membrane</keyword>
<dbReference type="InterPro" id="IPR026961">
    <property type="entry name" value="PGG_dom"/>
</dbReference>
<feature type="transmembrane region" description="Helical" evidence="8">
    <location>
        <begin position="56"/>
        <end position="74"/>
    </location>
</feature>
<name>A0ABY9BYN0_VITVI</name>
<feature type="domain" description="PGG" evidence="9">
    <location>
        <begin position="47"/>
        <end position="154"/>
    </location>
</feature>
<evidence type="ECO:0000256" key="8">
    <source>
        <dbReference type="SAM" id="Phobius"/>
    </source>
</evidence>
<evidence type="ECO:0000256" key="1">
    <source>
        <dbReference type="ARBA" id="ARBA00004141"/>
    </source>
</evidence>
<feature type="transmembrane region" description="Helical" evidence="8">
    <location>
        <begin position="197"/>
        <end position="219"/>
    </location>
</feature>
<proteinExistence type="predicted"/>
<keyword evidence="11" id="KW-1185">Reference proteome</keyword>
<evidence type="ECO:0000313" key="11">
    <source>
        <dbReference type="Proteomes" id="UP001227230"/>
    </source>
</evidence>
<dbReference type="Pfam" id="PF13962">
    <property type="entry name" value="PGG"/>
    <property type="match status" value="2"/>
</dbReference>
<dbReference type="PANTHER" id="PTHR24186">
    <property type="entry name" value="PROTEIN PHOSPHATASE 1 REGULATORY SUBUNIT"/>
    <property type="match status" value="1"/>
</dbReference>
<keyword evidence="3" id="KW-0677">Repeat</keyword>
<evidence type="ECO:0000256" key="5">
    <source>
        <dbReference type="ARBA" id="ARBA00023043"/>
    </source>
</evidence>
<evidence type="ECO:0000256" key="2">
    <source>
        <dbReference type="ARBA" id="ARBA00022692"/>
    </source>
</evidence>
<feature type="transmembrane region" description="Helical" evidence="8">
    <location>
        <begin position="131"/>
        <end position="155"/>
    </location>
</feature>
<organism evidence="10 11">
    <name type="scientific">Vitis vinifera</name>
    <name type="common">Grape</name>
    <dbReference type="NCBI Taxonomy" id="29760"/>
    <lineage>
        <taxon>Eukaryota</taxon>
        <taxon>Viridiplantae</taxon>
        <taxon>Streptophyta</taxon>
        <taxon>Embryophyta</taxon>
        <taxon>Tracheophyta</taxon>
        <taxon>Spermatophyta</taxon>
        <taxon>Magnoliopsida</taxon>
        <taxon>eudicotyledons</taxon>
        <taxon>Gunneridae</taxon>
        <taxon>Pentapetalae</taxon>
        <taxon>rosids</taxon>
        <taxon>Vitales</taxon>
        <taxon>Vitaceae</taxon>
        <taxon>Viteae</taxon>
        <taxon>Vitis</taxon>
    </lineage>
</organism>
<dbReference type="PANTHER" id="PTHR24186:SF53">
    <property type="entry name" value="PGG DOMAIN-CONTAINING PROTEIN"/>
    <property type="match status" value="1"/>
</dbReference>
<evidence type="ECO:0000259" key="9">
    <source>
        <dbReference type="Pfam" id="PF13962"/>
    </source>
</evidence>
<evidence type="ECO:0000256" key="3">
    <source>
        <dbReference type="ARBA" id="ARBA00022737"/>
    </source>
</evidence>
<keyword evidence="5" id="KW-0040">ANK repeat</keyword>
<dbReference type="Proteomes" id="UP001227230">
    <property type="component" value="Chromosome 5"/>
</dbReference>
<evidence type="ECO:0000256" key="4">
    <source>
        <dbReference type="ARBA" id="ARBA00022989"/>
    </source>
</evidence>
<feature type="compositionally biased region" description="Basic and acidic residues" evidence="7">
    <location>
        <begin position="19"/>
        <end position="38"/>
    </location>
</feature>
<reference evidence="10 11" key="1">
    <citation type="journal article" date="2023" name="Hortic Res">
        <title>The complete reference genome for grapevine (Vitis vinifera L.) genetics and breeding.</title>
        <authorList>
            <person name="Shi X."/>
            <person name="Cao S."/>
            <person name="Wang X."/>
            <person name="Huang S."/>
            <person name="Wang Y."/>
            <person name="Liu Z."/>
            <person name="Liu W."/>
            <person name="Leng X."/>
            <person name="Peng Y."/>
            <person name="Wang N."/>
            <person name="Wang Y."/>
            <person name="Ma Z."/>
            <person name="Xu X."/>
            <person name="Zhang F."/>
            <person name="Xue H."/>
            <person name="Zhong H."/>
            <person name="Wang Y."/>
            <person name="Zhang K."/>
            <person name="Velt A."/>
            <person name="Avia K."/>
            <person name="Holtgrawe D."/>
            <person name="Grimplet J."/>
            <person name="Matus J.T."/>
            <person name="Ware D."/>
            <person name="Wu X."/>
            <person name="Wang H."/>
            <person name="Liu C."/>
            <person name="Fang Y."/>
            <person name="Rustenholz C."/>
            <person name="Cheng Z."/>
            <person name="Xiao H."/>
            <person name="Zhou Y."/>
        </authorList>
    </citation>
    <scope>NUCLEOTIDE SEQUENCE [LARGE SCALE GENOMIC DNA]</scope>
    <source>
        <strain evidence="11">cv. Pinot noir / PN40024</strain>
        <tissue evidence="10">Leaf</tissue>
    </source>
</reference>
<protein>
    <recommendedName>
        <fullName evidence="9">PGG domain-containing protein</fullName>
    </recommendedName>
</protein>
<dbReference type="EMBL" id="CP126652">
    <property type="protein sequence ID" value="WJZ88035.1"/>
    <property type="molecule type" value="Genomic_DNA"/>
</dbReference>
<gene>
    <name evidence="10" type="ORF">VitviT2T_007368</name>
</gene>
<accession>A0ABY9BYN0</accession>
<evidence type="ECO:0000256" key="6">
    <source>
        <dbReference type="ARBA" id="ARBA00023136"/>
    </source>
</evidence>